<accession>A0A4Z1R1Y4</accession>
<evidence type="ECO:0000256" key="1">
    <source>
        <dbReference type="SAM" id="SignalP"/>
    </source>
</evidence>
<name>A0A4Z1R1Y4_9GAMM</name>
<feature type="signal peptide" evidence="1">
    <location>
        <begin position="1"/>
        <end position="24"/>
    </location>
</feature>
<dbReference type="RefSeq" id="WP_134673038.1">
    <property type="nucleotide sequence ID" value="NZ_SPUH01000001.1"/>
</dbReference>
<keyword evidence="3" id="KW-1185">Reference proteome</keyword>
<feature type="chain" id="PRO_5021209088" evidence="1">
    <location>
        <begin position="25"/>
        <end position="162"/>
    </location>
</feature>
<reference evidence="2 3" key="1">
    <citation type="submission" date="2019-01" db="EMBL/GenBank/DDBJ databases">
        <authorList>
            <person name="Zhang S."/>
        </authorList>
    </citation>
    <scope>NUCLEOTIDE SEQUENCE [LARGE SCALE GENOMIC DNA]</scope>
    <source>
        <strain evidence="2 3">1626</strain>
    </source>
</reference>
<comment type="caution">
    <text evidence="2">The sequence shown here is derived from an EMBL/GenBank/DDBJ whole genome shotgun (WGS) entry which is preliminary data.</text>
</comment>
<keyword evidence="1" id="KW-0732">Signal</keyword>
<proteinExistence type="predicted"/>
<evidence type="ECO:0000313" key="2">
    <source>
        <dbReference type="EMBL" id="TKS53654.1"/>
    </source>
</evidence>
<dbReference type="EMBL" id="SPUH01000001">
    <property type="protein sequence ID" value="TKS53654.1"/>
    <property type="molecule type" value="Genomic_DNA"/>
</dbReference>
<organism evidence="2 3">
    <name type="scientific">Luteimonas yindakuii</name>
    <dbReference type="NCBI Taxonomy" id="2565782"/>
    <lineage>
        <taxon>Bacteria</taxon>
        <taxon>Pseudomonadati</taxon>
        <taxon>Pseudomonadota</taxon>
        <taxon>Gammaproteobacteria</taxon>
        <taxon>Lysobacterales</taxon>
        <taxon>Lysobacteraceae</taxon>
        <taxon>Luteimonas</taxon>
    </lineage>
</organism>
<dbReference type="Proteomes" id="UP000298681">
    <property type="component" value="Unassembled WGS sequence"/>
</dbReference>
<protein>
    <submittedName>
        <fullName evidence="2">Uncharacterized protein</fullName>
    </submittedName>
</protein>
<dbReference type="AlphaFoldDB" id="A0A4Z1R1Y4"/>
<gene>
    <name evidence="2" type="ORF">E4582_01940</name>
</gene>
<evidence type="ECO:0000313" key="3">
    <source>
        <dbReference type="Proteomes" id="UP000298681"/>
    </source>
</evidence>
<sequence>MRQFKATLVALVIVWSLAAGTLSAQSKAKPTLQVDTFESPAEQLAWLSYGVGLATFVSDHQLTQALPAGTWKPSFDAEVFARQFQLKVWDEATGKQQLSYDFMDQMELVAKADFLEEYVWRYYKHPDWPTPEGLRISEFENWIPSNLQNHRPMTGASVTIER</sequence>